<evidence type="ECO:0000313" key="2">
    <source>
        <dbReference type="Proteomes" id="UP000663637"/>
    </source>
</evidence>
<proteinExistence type="predicted"/>
<sequence length="95" mass="10848">MKTVTRKQHNTQYETGREDWGRLRVGKGVTLSSQGFAEAITKPDISSGRMALWLDIPARQIPQDLCGKIRRFLPPLRSFPLRSVHKKVCHSSNYP</sequence>
<dbReference type="RefSeq" id="WP_205443419.1">
    <property type="nucleotide sequence ID" value="NZ_CP061510.1"/>
</dbReference>
<dbReference type="EMBL" id="CP061510">
    <property type="protein sequence ID" value="QSB45036.1"/>
    <property type="molecule type" value="Genomic_DNA"/>
</dbReference>
<reference evidence="1 2" key="1">
    <citation type="submission" date="2020-09" db="EMBL/GenBank/DDBJ databases">
        <title>Complete genome sequence of altererythrobacter flavus SS-21NJ, isolated from Dongying oil sludge in Shandong province.</title>
        <authorList>
            <person name="Sun S."/>
            <person name="Zhang Z."/>
        </authorList>
    </citation>
    <scope>NUCLEOTIDE SEQUENCE [LARGE SCALE GENOMIC DNA]</scope>
    <source>
        <strain evidence="1 2">SS-21NJ</strain>
    </source>
</reference>
<evidence type="ECO:0000313" key="1">
    <source>
        <dbReference type="EMBL" id="QSB45036.1"/>
    </source>
</evidence>
<dbReference type="Proteomes" id="UP000663637">
    <property type="component" value="Chromosome"/>
</dbReference>
<keyword evidence="2" id="KW-1185">Reference proteome</keyword>
<name>A0ABX7K9W5_9SPHN</name>
<accession>A0ABX7K9W5</accession>
<gene>
    <name evidence="1" type="ORF">IDJ81_02400</name>
</gene>
<organism evidence="1 2">
    <name type="scientific">Tsuneonella flava</name>
    <dbReference type="NCBI Taxonomy" id="2055955"/>
    <lineage>
        <taxon>Bacteria</taxon>
        <taxon>Pseudomonadati</taxon>
        <taxon>Pseudomonadota</taxon>
        <taxon>Alphaproteobacteria</taxon>
        <taxon>Sphingomonadales</taxon>
        <taxon>Erythrobacteraceae</taxon>
        <taxon>Tsuneonella</taxon>
    </lineage>
</organism>
<protein>
    <submittedName>
        <fullName evidence="1">Uncharacterized protein</fullName>
    </submittedName>
</protein>